<evidence type="ECO:0000256" key="4">
    <source>
        <dbReference type="ARBA" id="ARBA00023237"/>
    </source>
</evidence>
<accession>A0ABP3CXQ3</accession>
<dbReference type="PRINTS" id="PR00811">
    <property type="entry name" value="BCTERIALGSPD"/>
</dbReference>
<keyword evidence="2" id="KW-0813">Transport</keyword>
<reference evidence="9" key="1">
    <citation type="journal article" date="2019" name="Int. J. Syst. Evol. Microbiol.">
        <title>The Global Catalogue of Microorganisms (GCM) 10K type strain sequencing project: providing services to taxonomists for standard genome sequencing and annotation.</title>
        <authorList>
            <consortium name="The Broad Institute Genomics Platform"/>
            <consortium name="The Broad Institute Genome Sequencing Center for Infectious Disease"/>
            <person name="Wu L."/>
            <person name="Ma J."/>
        </authorList>
    </citation>
    <scope>NUCLEOTIDE SEQUENCE [LARGE SCALE GENOMIC DNA]</scope>
    <source>
        <strain evidence="9">JCM 6886</strain>
    </source>
</reference>
<feature type="compositionally biased region" description="Polar residues" evidence="6">
    <location>
        <begin position="617"/>
        <end position="626"/>
    </location>
</feature>
<dbReference type="Proteomes" id="UP001501476">
    <property type="component" value="Unassembled WGS sequence"/>
</dbReference>
<evidence type="ECO:0000259" key="7">
    <source>
        <dbReference type="SMART" id="SM00965"/>
    </source>
</evidence>
<dbReference type="EMBL" id="BAAADG010000003">
    <property type="protein sequence ID" value="GAA0217944.1"/>
    <property type="molecule type" value="Genomic_DNA"/>
</dbReference>
<sequence length="626" mass="69755">MQATQQQQQTNADFIDAKRLIAYGQVDEGINKLKQLTTQYPLNPEYRNTLKLQQEMKIAGLLQSAHAALDNQQPLEAEAIFNQVLALAPENQRALNGLKKVAIAQKHESIMQSAEQAFKKDDFDTARNLVRLVLAEDSTNEAARQLFEKLDEQAIEKVTTVPHIKSAFKKSVSLEFNNAPIKSVFEYIGKAGDLNFTFDRELSDAMQTSIMLRDTPIKEAIDTILTTNQLGKKILNENTILIYPLSRSQEYEELYVRSFYLNNMDAKQALALLQTVLKVEDVYVDEKLNTLVMRDSLASIKTAEKLIASQDLVEPEVMLEVEVMEVNRRNLEEIGIRYPTNVALGVRGEDDVDGRLTLAELKEFNSGMGVFTVTDPVLALNLMQKDTDTNLLANPKIRVKNRDKAKIHVGDKVPVLTSVSNSTGFVSQSVSYIEVGIKLEVEPIIQIQNQVSIKVKLEVSNIIDQITSSSGVVAYSIGSRNADTTLSLKDGETQILAGLFKDDETNTDYKVPGLSGLPFIGRFFTDKNKDRQKNEIVLLITPRILHNIVPANSVYTAFPSGINHSAKNRQGQYAMPQAQPQPAYQPSYSSAPPPVVPTDDEKQRDNAKTAQEFADQILQTDSYGGM</sequence>
<name>A0ABP3CXQ3_9GAMM</name>
<keyword evidence="3" id="KW-0472">Membrane</keyword>
<dbReference type="InterPro" id="IPR011990">
    <property type="entry name" value="TPR-like_helical_dom_sf"/>
</dbReference>
<dbReference type="InterPro" id="IPR050810">
    <property type="entry name" value="Bact_Secretion_Sys_Channel"/>
</dbReference>
<feature type="compositionally biased region" description="Low complexity" evidence="6">
    <location>
        <begin position="572"/>
        <end position="590"/>
    </location>
</feature>
<gene>
    <name evidence="8" type="ORF">GCM10008964_06790</name>
</gene>
<keyword evidence="4" id="KW-0998">Cell outer membrane</keyword>
<evidence type="ECO:0000256" key="1">
    <source>
        <dbReference type="ARBA" id="ARBA00004370"/>
    </source>
</evidence>
<dbReference type="Gene3D" id="3.30.1370.130">
    <property type="match status" value="1"/>
</dbReference>
<proteinExistence type="inferred from homology"/>
<evidence type="ECO:0000256" key="6">
    <source>
        <dbReference type="SAM" id="MobiDB-lite"/>
    </source>
</evidence>
<evidence type="ECO:0000256" key="2">
    <source>
        <dbReference type="ARBA" id="ARBA00022448"/>
    </source>
</evidence>
<dbReference type="InterPro" id="IPR038591">
    <property type="entry name" value="NolW-like_sf"/>
</dbReference>
<comment type="similarity">
    <text evidence="5">Belongs to the bacterial secretin family.</text>
</comment>
<dbReference type="InterPro" id="IPR011662">
    <property type="entry name" value="Secretin/TonB_short_N"/>
</dbReference>
<evidence type="ECO:0000256" key="3">
    <source>
        <dbReference type="ARBA" id="ARBA00023136"/>
    </source>
</evidence>
<evidence type="ECO:0000313" key="8">
    <source>
        <dbReference type="EMBL" id="GAA0217944.1"/>
    </source>
</evidence>
<dbReference type="Pfam" id="PF00263">
    <property type="entry name" value="Secretin"/>
    <property type="match status" value="1"/>
</dbReference>
<dbReference type="SMART" id="SM00965">
    <property type="entry name" value="STN"/>
    <property type="match status" value="1"/>
</dbReference>
<evidence type="ECO:0000313" key="9">
    <source>
        <dbReference type="Proteomes" id="UP001501476"/>
    </source>
</evidence>
<dbReference type="RefSeq" id="WP_286304778.1">
    <property type="nucleotide sequence ID" value="NZ_AP027741.1"/>
</dbReference>
<dbReference type="PANTHER" id="PTHR30332">
    <property type="entry name" value="PROBABLE GENERAL SECRETION PATHWAY PROTEIN D"/>
    <property type="match status" value="1"/>
</dbReference>
<feature type="domain" description="Secretin/TonB short N-terminal" evidence="7">
    <location>
        <begin position="194"/>
        <end position="245"/>
    </location>
</feature>
<evidence type="ECO:0000256" key="5">
    <source>
        <dbReference type="RuleBase" id="RU004003"/>
    </source>
</evidence>
<comment type="caution">
    <text evidence="8">The sequence shown here is derived from an EMBL/GenBank/DDBJ whole genome shotgun (WGS) entry which is preliminary data.</text>
</comment>
<feature type="region of interest" description="Disordered" evidence="6">
    <location>
        <begin position="569"/>
        <end position="626"/>
    </location>
</feature>
<dbReference type="InterPro" id="IPR004846">
    <property type="entry name" value="T2SS/T3SS_dom"/>
</dbReference>
<organism evidence="8 9">
    <name type="scientific">Methylophaga marina</name>
    <dbReference type="NCBI Taxonomy" id="45495"/>
    <lineage>
        <taxon>Bacteria</taxon>
        <taxon>Pseudomonadati</taxon>
        <taxon>Pseudomonadota</taxon>
        <taxon>Gammaproteobacteria</taxon>
        <taxon>Thiotrichales</taxon>
        <taxon>Piscirickettsiaceae</taxon>
        <taxon>Methylophaga</taxon>
    </lineage>
</organism>
<dbReference type="InterPro" id="IPR001775">
    <property type="entry name" value="GspD/PilQ"/>
</dbReference>
<protein>
    <recommendedName>
        <fullName evidence="7">Secretin/TonB short N-terminal domain-containing protein</fullName>
    </recommendedName>
</protein>
<dbReference type="PANTHER" id="PTHR30332:SF17">
    <property type="entry name" value="TYPE IV PILIATION SYSTEM PROTEIN DR_0774-RELATED"/>
    <property type="match status" value="1"/>
</dbReference>
<comment type="subcellular location">
    <subcellularLocation>
        <location evidence="1">Membrane</location>
    </subcellularLocation>
</comment>
<keyword evidence="9" id="KW-1185">Reference proteome</keyword>
<dbReference type="Gene3D" id="3.30.1370.120">
    <property type="match status" value="1"/>
</dbReference>
<dbReference type="Gene3D" id="1.25.40.10">
    <property type="entry name" value="Tetratricopeptide repeat domain"/>
    <property type="match status" value="1"/>
</dbReference>